<evidence type="ECO:0000256" key="2">
    <source>
        <dbReference type="ARBA" id="ARBA00022670"/>
    </source>
</evidence>
<sequence>MTQVMLSKIGPYRLFCWDFARIGRGQELESEVINAYLQLMVKKYNQKHQNQAALIDNFEMTWIWNEKTSSLQIDPEKYGVMVGIVNESHHWMLVVIYPLEKRTLFLDPLGESQRKLNRCLEATREFMRLNGLKVSRWTCHSVPHAVQQDSVSCGVFALK</sequence>
<accession>A0ABU7AFP7</accession>
<dbReference type="SUPFAM" id="SSF54001">
    <property type="entry name" value="Cysteine proteinases"/>
    <property type="match status" value="1"/>
</dbReference>
<dbReference type="InterPro" id="IPR038765">
    <property type="entry name" value="Papain-like_cys_pep_sf"/>
</dbReference>
<evidence type="ECO:0000256" key="1">
    <source>
        <dbReference type="ARBA" id="ARBA00005234"/>
    </source>
</evidence>
<dbReference type="PROSITE" id="PS50600">
    <property type="entry name" value="ULP_PROTEASE"/>
    <property type="match status" value="1"/>
</dbReference>
<proteinExistence type="inferred from homology"/>
<evidence type="ECO:0000313" key="5">
    <source>
        <dbReference type="EMBL" id="MED6236981.1"/>
    </source>
</evidence>
<dbReference type="Pfam" id="PF02902">
    <property type="entry name" value="Peptidase_C48"/>
    <property type="match status" value="1"/>
</dbReference>
<comment type="similarity">
    <text evidence="1">Belongs to the peptidase C48 family.</text>
</comment>
<evidence type="ECO:0000313" key="6">
    <source>
        <dbReference type="Proteomes" id="UP001345963"/>
    </source>
</evidence>
<dbReference type="EMBL" id="JAHUTI010013367">
    <property type="protein sequence ID" value="MED6236981.1"/>
    <property type="molecule type" value="Genomic_DNA"/>
</dbReference>
<name>A0ABU7AFP7_9TELE</name>
<dbReference type="InterPro" id="IPR003653">
    <property type="entry name" value="Peptidase_C48_C"/>
</dbReference>
<reference evidence="5 6" key="1">
    <citation type="submission" date="2021-07" db="EMBL/GenBank/DDBJ databases">
        <authorList>
            <person name="Palmer J.M."/>
        </authorList>
    </citation>
    <scope>NUCLEOTIDE SEQUENCE [LARGE SCALE GENOMIC DNA]</scope>
    <source>
        <strain evidence="5 6">AT_MEX2019</strain>
        <tissue evidence="5">Muscle</tissue>
    </source>
</reference>
<gene>
    <name evidence="5" type="ORF">ATANTOWER_017074</name>
</gene>
<keyword evidence="2" id="KW-0645">Protease</keyword>
<keyword evidence="3" id="KW-0378">Hydrolase</keyword>
<feature type="non-terminal residue" evidence="5">
    <location>
        <position position="159"/>
    </location>
</feature>
<organism evidence="5 6">
    <name type="scientific">Ataeniobius toweri</name>
    <dbReference type="NCBI Taxonomy" id="208326"/>
    <lineage>
        <taxon>Eukaryota</taxon>
        <taxon>Metazoa</taxon>
        <taxon>Chordata</taxon>
        <taxon>Craniata</taxon>
        <taxon>Vertebrata</taxon>
        <taxon>Euteleostomi</taxon>
        <taxon>Actinopterygii</taxon>
        <taxon>Neopterygii</taxon>
        <taxon>Teleostei</taxon>
        <taxon>Neoteleostei</taxon>
        <taxon>Acanthomorphata</taxon>
        <taxon>Ovalentaria</taxon>
        <taxon>Atherinomorphae</taxon>
        <taxon>Cyprinodontiformes</taxon>
        <taxon>Goodeidae</taxon>
        <taxon>Ataeniobius</taxon>
    </lineage>
</organism>
<evidence type="ECO:0000259" key="4">
    <source>
        <dbReference type="PROSITE" id="PS50600"/>
    </source>
</evidence>
<protein>
    <recommendedName>
        <fullName evidence="4">Ubiquitin-like protease family profile domain-containing protein</fullName>
    </recommendedName>
</protein>
<feature type="domain" description="Ubiquitin-like protease family profile" evidence="4">
    <location>
        <begin position="12"/>
        <end position="159"/>
    </location>
</feature>
<comment type="caution">
    <text evidence="5">The sequence shown here is derived from an EMBL/GenBank/DDBJ whole genome shotgun (WGS) entry which is preliminary data.</text>
</comment>
<keyword evidence="6" id="KW-1185">Reference proteome</keyword>
<dbReference type="Gene3D" id="3.40.395.10">
    <property type="entry name" value="Adenoviral Proteinase, Chain A"/>
    <property type="match status" value="1"/>
</dbReference>
<evidence type="ECO:0000256" key="3">
    <source>
        <dbReference type="ARBA" id="ARBA00022801"/>
    </source>
</evidence>
<dbReference type="Proteomes" id="UP001345963">
    <property type="component" value="Unassembled WGS sequence"/>
</dbReference>